<dbReference type="InterPro" id="IPR010144">
    <property type="entry name" value="CRISPR-assoc_prot_Csd1-typ"/>
</dbReference>
<reference evidence="1 2" key="2">
    <citation type="submission" date="2019-01" db="EMBL/GenBank/DDBJ databases">
        <title>Tautonia sociabilis, a novel thermotolerant planctomycete of Isosphaeraceae family, isolated from a 4000 m deep subterranean habitat.</title>
        <authorList>
            <person name="Kovaleva O.L."/>
            <person name="Elcheninov A.G."/>
            <person name="Van Heerden E."/>
            <person name="Toshchakov S.V."/>
            <person name="Novikov A."/>
            <person name="Bonch-Osmolovskaya E.A."/>
            <person name="Kublanov I.V."/>
        </authorList>
    </citation>
    <scope>NUCLEOTIDE SEQUENCE [LARGE SCALE GENOMIC DNA]</scope>
    <source>
        <strain evidence="1 2">GM2012</strain>
    </source>
</reference>
<name>A0A432ME63_9BACT</name>
<organism evidence="1 2">
    <name type="scientific">Tautonia sociabilis</name>
    <dbReference type="NCBI Taxonomy" id="2080755"/>
    <lineage>
        <taxon>Bacteria</taxon>
        <taxon>Pseudomonadati</taxon>
        <taxon>Planctomycetota</taxon>
        <taxon>Planctomycetia</taxon>
        <taxon>Isosphaerales</taxon>
        <taxon>Isosphaeraceae</taxon>
        <taxon>Tautonia</taxon>
    </lineage>
</organism>
<proteinExistence type="predicted"/>
<comment type="caution">
    <text evidence="1">The sequence shown here is derived from an EMBL/GenBank/DDBJ whole genome shotgun (WGS) entry which is preliminary data.</text>
</comment>
<dbReference type="EMBL" id="RYZH01000059">
    <property type="protein sequence ID" value="RUL83504.1"/>
    <property type="molecule type" value="Genomic_DNA"/>
</dbReference>
<keyword evidence="2" id="KW-1185">Reference proteome</keyword>
<dbReference type="OrthoDB" id="9778918at2"/>
<gene>
    <name evidence="1" type="primary">cas8c</name>
    <name evidence="1" type="ORF">TsocGM_22045</name>
</gene>
<evidence type="ECO:0000313" key="2">
    <source>
        <dbReference type="Proteomes" id="UP000280296"/>
    </source>
</evidence>
<dbReference type="Proteomes" id="UP000280296">
    <property type="component" value="Unassembled WGS sequence"/>
</dbReference>
<dbReference type="Pfam" id="PF09709">
    <property type="entry name" value="Cas_Csd1"/>
    <property type="match status" value="1"/>
</dbReference>
<accession>A0A432ME63</accession>
<reference evidence="1 2" key="1">
    <citation type="submission" date="2018-12" db="EMBL/GenBank/DDBJ databases">
        <authorList>
            <person name="Toschakov S.V."/>
        </authorList>
    </citation>
    <scope>NUCLEOTIDE SEQUENCE [LARGE SCALE GENOMIC DNA]</scope>
    <source>
        <strain evidence="1 2">GM2012</strain>
    </source>
</reference>
<dbReference type="NCBIfam" id="TIGR01863">
    <property type="entry name" value="cas_Csd1"/>
    <property type="match status" value="1"/>
</dbReference>
<dbReference type="AlphaFoldDB" id="A0A432ME63"/>
<dbReference type="CDD" id="cd09757">
    <property type="entry name" value="Cas8c_I-C"/>
    <property type="match status" value="1"/>
</dbReference>
<evidence type="ECO:0000313" key="1">
    <source>
        <dbReference type="EMBL" id="RUL83504.1"/>
    </source>
</evidence>
<dbReference type="RefSeq" id="WP_126727625.1">
    <property type="nucleotide sequence ID" value="NZ_RYZH01000059.1"/>
</dbReference>
<protein>
    <submittedName>
        <fullName evidence="1">Type I-C CRISPR-associated protein Cas8c/Csd1</fullName>
    </submittedName>
</protein>
<sequence>MSQTHPTSGLLPALIAYYHRLEADQEQSNRVADFGFSEQKIHAQVVLEPDGSLSAIEDIRERSERGQPRPRLMVVPDHGGRSGTGLKPYFCWDNTGYVLGRDTKGSPKRSAAMFAAFRDLHLSFRAELVDDEGYEALCRFLEHWDPANAESLPNWDELAGLNVVFKLRAWPGYVHQSAMVRDAWSRRLTADTGEESGPVACSLISGEPEQLARLHPAIKGVVGANTTGAALVSFNLDAFESYGKSQSYNAPVGIRDAFRYTTALNRLLADTKRQVRIGDATVVFWSDQVEGANAEELFHDIFLENTPAEDAATVDRVRGFLNDVRQGRLSDRFEHPDAPFYVLGLSPNASRLNVRYWLVGTVRQFAERLAEHVDRLRMIGERADAPPPIIRRLLLETAREPKDIPPQLAGEVARAVLGGLPYPQLLFNAVLRRIRADSQINLTRAAILKAYLINNIKKEVSVALNKDHPDEAYQIGRLFATLEKTQEDARQNKLNKTQEDASQNKLNATIKDRFFASAAATPANVFPRLLHLHQHHMRNLDYEGQRIDRERLMDEIMGRINHFPRHLPLERQGLFYIGYYHQRQDFFTKKTVNAKETTNE</sequence>